<comment type="caution">
    <text evidence="1">The sequence shown here is derived from an EMBL/GenBank/DDBJ whole genome shotgun (WGS) entry which is preliminary data.</text>
</comment>
<name>A0A3R8U1I4_9GAMM</name>
<dbReference type="EMBL" id="RHQL01000021">
    <property type="protein sequence ID" value="RRV04684.1"/>
    <property type="molecule type" value="Genomic_DNA"/>
</dbReference>
<proteinExistence type="predicted"/>
<evidence type="ECO:0000313" key="1">
    <source>
        <dbReference type="EMBL" id="RRV04684.1"/>
    </source>
</evidence>
<reference evidence="1 2" key="1">
    <citation type="submission" date="2018-10" db="EMBL/GenBank/DDBJ databases">
        <title>Transmission dynamics of multidrug resistant bacteria on intensive care unit surfaces.</title>
        <authorList>
            <person name="D'Souza A.W."/>
            <person name="Potter R.F."/>
            <person name="Wallace M."/>
            <person name="Shupe A."/>
            <person name="Patel S."/>
            <person name="Sun S."/>
            <person name="Gul D."/>
            <person name="Kwon J.H."/>
            <person name="Andleeb S."/>
            <person name="Burnham C.-A.D."/>
            <person name="Dantas G."/>
        </authorList>
    </citation>
    <scope>NUCLEOTIDE SEQUENCE [LARGE SCALE GENOMIC DNA]</scope>
    <source>
        <strain evidence="1 2">PX_177</strain>
    </source>
</reference>
<organism evidence="1 2">
    <name type="scientific">Stutzerimonas xanthomarina</name>
    <dbReference type="NCBI Taxonomy" id="271420"/>
    <lineage>
        <taxon>Bacteria</taxon>
        <taxon>Pseudomonadati</taxon>
        <taxon>Pseudomonadota</taxon>
        <taxon>Gammaproteobacteria</taxon>
        <taxon>Pseudomonadales</taxon>
        <taxon>Pseudomonadaceae</taxon>
        <taxon>Stutzerimonas</taxon>
    </lineage>
</organism>
<dbReference type="AlphaFoldDB" id="A0A3R8U1I4"/>
<evidence type="ECO:0000313" key="2">
    <source>
        <dbReference type="Proteomes" id="UP000276506"/>
    </source>
</evidence>
<sequence>MILAILVMLVIAIKLSMNFAQSRTLPADYDTVDDMLASLQTEVQVISRLDVLPKLEQSWRTASSIAGIAGIEYTNFEAAADADVNRRYSGPLKHWNAQLEGSPRPVIAVAKAIQARVPAFLYDYAISGGVMKLNITVVGN</sequence>
<dbReference type="Proteomes" id="UP000276506">
    <property type="component" value="Unassembled WGS sequence"/>
</dbReference>
<gene>
    <name evidence="1" type="ORF">EGJ28_21955</name>
</gene>
<accession>A0A3R8U1I4</accession>
<protein>
    <submittedName>
        <fullName evidence="1">Uncharacterized protein</fullName>
    </submittedName>
</protein>